<evidence type="ECO:0000259" key="1">
    <source>
        <dbReference type="Pfam" id="PF00149"/>
    </source>
</evidence>
<dbReference type="PANTHER" id="PTHR43143">
    <property type="entry name" value="METALLOPHOSPHOESTERASE, CALCINEURIN SUPERFAMILY"/>
    <property type="match status" value="1"/>
</dbReference>
<dbReference type="InterPro" id="IPR029052">
    <property type="entry name" value="Metallo-depent_PP-like"/>
</dbReference>
<gene>
    <name evidence="2" type="ORF">PVT71_10130</name>
</gene>
<evidence type="ECO:0000313" key="2">
    <source>
        <dbReference type="EMBL" id="XCC92834.1"/>
    </source>
</evidence>
<dbReference type="RefSeq" id="WP_353471662.1">
    <property type="nucleotide sequence ID" value="NZ_CP123384.1"/>
</dbReference>
<protein>
    <submittedName>
        <fullName evidence="2">Metallophosphoesterase</fullName>
    </submittedName>
</protein>
<reference evidence="2" key="1">
    <citation type="submission" date="2023-02" db="EMBL/GenBank/DDBJ databases">
        <title>Description and genomic characterization of Salipiger bruguierae sp. nov., isolated from the sediment of mangrove plant Bruguiera sexangula.</title>
        <authorList>
            <person name="Long M."/>
        </authorList>
    </citation>
    <scope>NUCLEOTIDE SEQUENCE</scope>
    <source>
        <strain evidence="2">H15</strain>
    </source>
</reference>
<dbReference type="PANTHER" id="PTHR43143:SF1">
    <property type="entry name" value="SERINE_THREONINE-PROTEIN PHOSPHATASE CPPED1"/>
    <property type="match status" value="1"/>
</dbReference>
<dbReference type="EMBL" id="CP123384">
    <property type="protein sequence ID" value="XCC92834.1"/>
    <property type="molecule type" value="Genomic_DNA"/>
</dbReference>
<organism evidence="2">
    <name type="scientific">Alloyangia sp. H15</name>
    <dbReference type="NCBI Taxonomy" id="3029062"/>
    <lineage>
        <taxon>Bacteria</taxon>
        <taxon>Pseudomonadati</taxon>
        <taxon>Pseudomonadota</taxon>
        <taxon>Alphaproteobacteria</taxon>
        <taxon>Rhodobacterales</taxon>
        <taxon>Roseobacteraceae</taxon>
        <taxon>Alloyangia</taxon>
    </lineage>
</organism>
<feature type="domain" description="Calcineurin-like phosphoesterase" evidence="1">
    <location>
        <begin position="75"/>
        <end position="291"/>
    </location>
</feature>
<name>A0AAU8AE03_9RHOB</name>
<sequence>MFVVNDASLGTMVLLLRRVEGGLAMRPRAILAILLSLAGTSGTAADFSYDAAALPGAKPWTSEDFNDNPNDFQFIVIGDRTGGANVEGTFDLAAEQVRLLQPEFVINVGDLIEGYSDDPAELNAEWDEVDAKLAKMETPFFRTPGNHDIANSVAQKVWRERFGATYYSFVYGDTLFLVLDSEDPPREAPAGMKDKIALYNRLQTEDPERARSMLAEFMSDESVVAGLAMKAEFSEAQTSFVRNALAQNPDVRWTFLFLHEPAWENPSDSYMAIEDMLKGRDHTIIAGHLHFYDHDNIDGYEHITMGPAGASFHHEGPGNVDHVMWVTMTEHGPEIANIALKGVFDRKGLDPELFGAYDRKGAE</sequence>
<accession>A0AAU8AE03</accession>
<dbReference type="AlphaFoldDB" id="A0AAU8AE03"/>
<proteinExistence type="predicted"/>
<dbReference type="GO" id="GO:0016787">
    <property type="term" value="F:hydrolase activity"/>
    <property type="evidence" value="ECO:0007669"/>
    <property type="project" value="InterPro"/>
</dbReference>
<dbReference type="Pfam" id="PF00149">
    <property type="entry name" value="Metallophos"/>
    <property type="match status" value="1"/>
</dbReference>
<dbReference type="InterPro" id="IPR004843">
    <property type="entry name" value="Calcineurin-like_PHP"/>
</dbReference>
<dbReference type="InterPro" id="IPR051918">
    <property type="entry name" value="STPP_CPPED1"/>
</dbReference>
<dbReference type="SUPFAM" id="SSF56300">
    <property type="entry name" value="Metallo-dependent phosphatases"/>
    <property type="match status" value="1"/>
</dbReference>
<dbReference type="Gene3D" id="3.60.21.10">
    <property type="match status" value="1"/>
</dbReference>